<name>A0A251UM91_HELAN</name>
<dbReference type="AlphaFoldDB" id="A0A251UM91"/>
<sequence length="91" mass="10512">MLRLLGMSSYSDPGYSGGNWLWTRLLHSFCDSSTKGLFEYWFSCCNKMYVISFRGGVCMLRIMFISGGSTFQRHKAIGLTPRHDTRRQEND</sequence>
<organism evidence="2 3">
    <name type="scientific">Helianthus annuus</name>
    <name type="common">Common sunflower</name>
    <dbReference type="NCBI Taxonomy" id="4232"/>
    <lineage>
        <taxon>Eukaryota</taxon>
        <taxon>Viridiplantae</taxon>
        <taxon>Streptophyta</taxon>
        <taxon>Embryophyta</taxon>
        <taxon>Tracheophyta</taxon>
        <taxon>Spermatophyta</taxon>
        <taxon>Magnoliopsida</taxon>
        <taxon>eudicotyledons</taxon>
        <taxon>Gunneridae</taxon>
        <taxon>Pentapetalae</taxon>
        <taxon>asterids</taxon>
        <taxon>campanulids</taxon>
        <taxon>Asterales</taxon>
        <taxon>Asteraceae</taxon>
        <taxon>Asteroideae</taxon>
        <taxon>Heliantheae alliance</taxon>
        <taxon>Heliantheae</taxon>
        <taxon>Helianthus</taxon>
    </lineage>
</organism>
<dbReference type="EMBL" id="MNCJ02000321">
    <property type="protein sequence ID" value="KAF5802741.1"/>
    <property type="molecule type" value="Genomic_DNA"/>
</dbReference>
<keyword evidence="3" id="KW-1185">Reference proteome</keyword>
<evidence type="ECO:0000313" key="1">
    <source>
        <dbReference type="EMBL" id="KAF5802741.1"/>
    </source>
</evidence>
<evidence type="ECO:0000313" key="3">
    <source>
        <dbReference type="Proteomes" id="UP000215914"/>
    </source>
</evidence>
<dbReference type="Proteomes" id="UP000215914">
    <property type="component" value="Chromosome 5"/>
</dbReference>
<dbReference type="InParanoid" id="A0A251UM91"/>
<dbReference type="EMBL" id="CM007894">
    <property type="protein sequence ID" value="OTG23976.1"/>
    <property type="molecule type" value="Genomic_DNA"/>
</dbReference>
<reference evidence="2" key="2">
    <citation type="submission" date="2017-02" db="EMBL/GenBank/DDBJ databases">
        <title>Sunflower complete genome.</title>
        <authorList>
            <person name="Langlade N."/>
            <person name="Munos S."/>
        </authorList>
    </citation>
    <scope>NUCLEOTIDE SEQUENCE [LARGE SCALE GENOMIC DNA]</scope>
    <source>
        <tissue evidence="2">Leaves</tissue>
    </source>
</reference>
<protein>
    <submittedName>
        <fullName evidence="2">Uncharacterized protein</fullName>
    </submittedName>
</protein>
<reference evidence="1" key="3">
    <citation type="submission" date="2020-06" db="EMBL/GenBank/DDBJ databases">
        <title>Helianthus annuus Genome sequencing and assembly Release 2.</title>
        <authorList>
            <person name="Gouzy J."/>
            <person name="Langlade N."/>
            <person name="Munos S."/>
        </authorList>
    </citation>
    <scope>NUCLEOTIDE SEQUENCE</scope>
    <source>
        <tissue evidence="1">Leaves</tissue>
    </source>
</reference>
<dbReference type="Gramene" id="mRNA:HanXRQr2_Chr06g0263121">
    <property type="protein sequence ID" value="mRNA:HanXRQr2_Chr06g0263121"/>
    <property type="gene ID" value="HanXRQr2_Chr06g0263121"/>
</dbReference>
<proteinExistence type="predicted"/>
<gene>
    <name evidence="2" type="ORF">HannXRQ_Chr05g0131551</name>
    <name evidence="1" type="ORF">HanXRQr2_Chr06g0263121</name>
</gene>
<accession>A0A251UM91</accession>
<evidence type="ECO:0000313" key="2">
    <source>
        <dbReference type="EMBL" id="OTG23976.1"/>
    </source>
</evidence>
<reference evidence="1 3" key="1">
    <citation type="journal article" date="2017" name="Nature">
        <title>The sunflower genome provides insights into oil metabolism, flowering and Asterid evolution.</title>
        <authorList>
            <person name="Badouin H."/>
            <person name="Gouzy J."/>
            <person name="Grassa C.J."/>
            <person name="Murat F."/>
            <person name="Staton S.E."/>
            <person name="Cottret L."/>
            <person name="Lelandais-Briere C."/>
            <person name="Owens G.L."/>
            <person name="Carrere S."/>
            <person name="Mayjonade B."/>
            <person name="Legrand L."/>
            <person name="Gill N."/>
            <person name="Kane N.C."/>
            <person name="Bowers J.E."/>
            <person name="Hubner S."/>
            <person name="Bellec A."/>
            <person name="Berard A."/>
            <person name="Berges H."/>
            <person name="Blanchet N."/>
            <person name="Boniface M.C."/>
            <person name="Brunel D."/>
            <person name="Catrice O."/>
            <person name="Chaidir N."/>
            <person name="Claudel C."/>
            <person name="Donnadieu C."/>
            <person name="Faraut T."/>
            <person name="Fievet G."/>
            <person name="Helmstetter N."/>
            <person name="King M."/>
            <person name="Knapp S.J."/>
            <person name="Lai Z."/>
            <person name="Le Paslier M.C."/>
            <person name="Lippi Y."/>
            <person name="Lorenzon L."/>
            <person name="Mandel J.R."/>
            <person name="Marage G."/>
            <person name="Marchand G."/>
            <person name="Marquand E."/>
            <person name="Bret-Mestries E."/>
            <person name="Morien E."/>
            <person name="Nambeesan S."/>
            <person name="Nguyen T."/>
            <person name="Pegot-Espagnet P."/>
            <person name="Pouilly N."/>
            <person name="Raftis F."/>
            <person name="Sallet E."/>
            <person name="Schiex T."/>
            <person name="Thomas J."/>
            <person name="Vandecasteele C."/>
            <person name="Vares D."/>
            <person name="Vear F."/>
            <person name="Vautrin S."/>
            <person name="Crespi M."/>
            <person name="Mangin B."/>
            <person name="Burke J.M."/>
            <person name="Salse J."/>
            <person name="Munos S."/>
            <person name="Vincourt P."/>
            <person name="Rieseberg L.H."/>
            <person name="Langlade N.B."/>
        </authorList>
    </citation>
    <scope>NUCLEOTIDE SEQUENCE [LARGE SCALE GENOMIC DNA]</scope>
    <source>
        <strain evidence="3">cv. SF193</strain>
        <tissue evidence="1">Leaves</tissue>
    </source>
</reference>